<dbReference type="PANTHER" id="PTHR38487">
    <property type="entry name" value="TESTIS EXPRESSED 11"/>
    <property type="match status" value="1"/>
</dbReference>
<evidence type="ECO:0000256" key="1">
    <source>
        <dbReference type="ARBA" id="ARBA00023254"/>
    </source>
</evidence>
<accession>A0A8T0FEU2</accession>
<reference evidence="2" key="1">
    <citation type="journal article" date="2020" name="bioRxiv">
        <title>Chromosome-level reference genome of the European wasp spider Argiope bruennichi: a resource for studies on range expansion and evolutionary adaptation.</title>
        <authorList>
            <person name="Sheffer M.M."/>
            <person name="Hoppe A."/>
            <person name="Krehenwinkel H."/>
            <person name="Uhl G."/>
            <person name="Kuss A.W."/>
            <person name="Jensen L."/>
            <person name="Jensen C."/>
            <person name="Gillespie R.G."/>
            <person name="Hoff K.J."/>
            <person name="Prost S."/>
        </authorList>
    </citation>
    <scope>NUCLEOTIDE SEQUENCE</scope>
</reference>
<dbReference type="Pfam" id="PF08631">
    <property type="entry name" value="SPO22"/>
    <property type="match status" value="1"/>
</dbReference>
<keyword evidence="3" id="KW-1185">Reference proteome</keyword>
<dbReference type="EMBL" id="JABXBU010000012">
    <property type="protein sequence ID" value="KAF8789596.1"/>
    <property type="molecule type" value="Genomic_DNA"/>
</dbReference>
<proteinExistence type="predicted"/>
<organism evidence="2 3">
    <name type="scientific">Argiope bruennichi</name>
    <name type="common">Wasp spider</name>
    <name type="synonym">Aranea bruennichi</name>
    <dbReference type="NCBI Taxonomy" id="94029"/>
    <lineage>
        <taxon>Eukaryota</taxon>
        <taxon>Metazoa</taxon>
        <taxon>Ecdysozoa</taxon>
        <taxon>Arthropoda</taxon>
        <taxon>Chelicerata</taxon>
        <taxon>Arachnida</taxon>
        <taxon>Araneae</taxon>
        <taxon>Araneomorphae</taxon>
        <taxon>Entelegynae</taxon>
        <taxon>Araneoidea</taxon>
        <taxon>Araneidae</taxon>
        <taxon>Argiope</taxon>
    </lineage>
</organism>
<dbReference type="AlphaFoldDB" id="A0A8T0FEU2"/>
<comment type="caution">
    <text evidence="2">The sequence shown here is derived from an EMBL/GenBank/DDBJ whole genome shotgun (WGS) entry which is preliminary data.</text>
</comment>
<keyword evidence="1" id="KW-0469">Meiosis</keyword>
<sequence>MEGENCSVSHGNSIIKGISNFKLLTREIEDLLNLLRSNADPETLTRYIDFLKQLADKRDLIEDEKEKITNIIKECISFSLSYIEDSKKFSSEENEIRLELYCMLSLTVLNLLNDNDIEYNSIAFTFMSKCPKMVRLFNCQRHYEKGEYYVVKCKELTETIIDKYKHSDVFVTKILMDKKISVDLYHIETISNRGKLDESFDEIQKVKSRLSDFPDHREYFINICYNVSIKFYKKERYEHSITLLETALKIATDVNPSCESISIIAKLLTHIYTKQSIATNWQKCLKIFNLIKEKDVPIAFFPDLFTAAFFSGNQNTIADILSHYHKSGDFSTCFISEVVEKLNGKGYYKIAIDFIHKERQRRLELKEKFYLFSLELQVHLKTSSLEKASALLEDAIRLAKSTDVTLKQTNSFCKVLFSYADRLFKSQSFMQSLTWYKKFLKFVETTRISGAAITFLKKRICLCYLEMSEGQLAKQMFMKIECPNSNTDFLHLYLGLQIAIMCEDQELADIALKYTGGYDHSLEEVLLACCRKALSIGKTAFICKILELLIEKFNVNEGSLSHLKLSEILIKLYLGSTEMMEEQEKIIICLRKALEISEHVEKGNATEDMMEWFCRVAWNMALKEGTKVGNVFEFFYICCQFLEKLKGSYVRLKNALIFVIAAGIQTLRENGKSEGMEEESKDISRKTLSSIDICRNIEKDNTRILSLLYVYEFETRLLMEDPSAESILRRMWQMPFVDAEALQLVASIAYEDS</sequence>
<dbReference type="PANTHER" id="PTHR38487:SF1">
    <property type="entry name" value="PROTEIN ZIP4 HOMOLOG"/>
    <property type="match status" value="1"/>
</dbReference>
<dbReference type="InterPro" id="IPR013940">
    <property type="entry name" value="Spo22/ZIP4/TEX11"/>
</dbReference>
<dbReference type="GO" id="GO:0051321">
    <property type="term" value="P:meiotic cell cycle"/>
    <property type="evidence" value="ECO:0007669"/>
    <property type="project" value="UniProtKB-KW"/>
</dbReference>
<protein>
    <submittedName>
        <fullName evidence="2">Testis-expressed protein 11 like protein</fullName>
    </submittedName>
</protein>
<gene>
    <name evidence="2" type="ORF">HNY73_007526</name>
</gene>
<evidence type="ECO:0000313" key="2">
    <source>
        <dbReference type="EMBL" id="KAF8789596.1"/>
    </source>
</evidence>
<reference evidence="2" key="2">
    <citation type="submission" date="2020-06" db="EMBL/GenBank/DDBJ databases">
        <authorList>
            <person name="Sheffer M."/>
        </authorList>
    </citation>
    <scope>NUCLEOTIDE SEQUENCE</scope>
</reference>
<evidence type="ECO:0000313" key="3">
    <source>
        <dbReference type="Proteomes" id="UP000807504"/>
    </source>
</evidence>
<name>A0A8T0FEU2_ARGBR</name>
<dbReference type="Proteomes" id="UP000807504">
    <property type="component" value="Unassembled WGS sequence"/>
</dbReference>